<dbReference type="Gene3D" id="2.40.37.10">
    <property type="entry name" value="Lyase, Ornithine Decarboxylase, Chain A, domain 1"/>
    <property type="match status" value="1"/>
</dbReference>
<dbReference type="InterPro" id="IPR009006">
    <property type="entry name" value="Ala_racemase/Decarboxylase_C"/>
</dbReference>
<keyword evidence="2" id="KW-1185">Reference proteome</keyword>
<organism evidence="1 2">
    <name type="scientific">Murinocardiopsis flavida</name>
    <dbReference type="NCBI Taxonomy" id="645275"/>
    <lineage>
        <taxon>Bacteria</taxon>
        <taxon>Bacillati</taxon>
        <taxon>Actinomycetota</taxon>
        <taxon>Actinomycetes</taxon>
        <taxon>Streptosporangiales</taxon>
        <taxon>Nocardiopsidaceae</taxon>
        <taxon>Murinocardiopsis</taxon>
    </lineage>
</organism>
<dbReference type="Proteomes" id="UP000240542">
    <property type="component" value="Unassembled WGS sequence"/>
</dbReference>
<dbReference type="RefSeq" id="WP_106583274.1">
    <property type="nucleotide sequence ID" value="NZ_PYGA01000008.1"/>
</dbReference>
<evidence type="ECO:0000313" key="1">
    <source>
        <dbReference type="EMBL" id="PSK97377.1"/>
    </source>
</evidence>
<name>A0A2P8DJI0_9ACTN</name>
<dbReference type="OrthoDB" id="9802241at2"/>
<proteinExistence type="predicted"/>
<gene>
    <name evidence="1" type="ORF">CLV63_10895</name>
</gene>
<evidence type="ECO:0000313" key="2">
    <source>
        <dbReference type="Proteomes" id="UP000240542"/>
    </source>
</evidence>
<dbReference type="EMBL" id="PYGA01000008">
    <property type="protein sequence ID" value="PSK97377.1"/>
    <property type="molecule type" value="Genomic_DNA"/>
</dbReference>
<dbReference type="AlphaFoldDB" id="A0A2P8DJI0"/>
<comment type="caution">
    <text evidence="1">The sequence shown here is derived from an EMBL/GenBank/DDBJ whole genome shotgun (WGS) entry which is preliminary data.</text>
</comment>
<accession>A0A2P8DJI0</accession>
<dbReference type="InterPro" id="IPR029066">
    <property type="entry name" value="PLP-binding_barrel"/>
</dbReference>
<dbReference type="Gene3D" id="3.20.20.10">
    <property type="entry name" value="Alanine racemase"/>
    <property type="match status" value="1"/>
</dbReference>
<dbReference type="GO" id="GO:0003824">
    <property type="term" value="F:catalytic activity"/>
    <property type="evidence" value="ECO:0007669"/>
    <property type="project" value="InterPro"/>
</dbReference>
<sequence>MIVLPKRVYERARSVPPDRLPLSVYDLPLIDEHVRRLRADLPPEVELHVALPYVADPDLLAVLGPHVDGFTAQPGSAAAAEPGGVPLTLSGTGKSLAEIAEVAAHKGTCVEVESPEELHLAGHTARAAGRTLDVLLRVDPPLRPGSAAGPAAPSSGMDAASLVACADAVRSGAPTRPVGFSVRLPPGGGGGATAAEHADGLLRALRPWSAMFGIESARYAIVGGTVNVPGGADDGTGFDWAGYGAGLAALARPGETVRVTPEGTPASWAGWLLAQVLDVRHNYGRAVAVVALSERAPGSRQPAVVARDDDVSWGRPWQRPDLRGEPVTLLGKGAHDHVLAHDVPLPSIRPGDIVAFPPGDPG</sequence>
<protein>
    <submittedName>
        <fullName evidence="1">Diaminopimelate decarboxylase</fullName>
    </submittedName>
</protein>
<dbReference type="SUPFAM" id="SSF51419">
    <property type="entry name" value="PLP-binding barrel"/>
    <property type="match status" value="1"/>
</dbReference>
<reference evidence="1 2" key="1">
    <citation type="submission" date="2018-03" db="EMBL/GenBank/DDBJ databases">
        <title>Genomic Encyclopedia of Archaeal and Bacterial Type Strains, Phase II (KMG-II): from individual species to whole genera.</title>
        <authorList>
            <person name="Goeker M."/>
        </authorList>
    </citation>
    <scope>NUCLEOTIDE SEQUENCE [LARGE SCALE GENOMIC DNA]</scope>
    <source>
        <strain evidence="1 2">DSM 45312</strain>
    </source>
</reference>